<keyword evidence="3" id="KW-1185">Reference proteome</keyword>
<organism evidence="2 3">
    <name type="scientific">Candidula unifasciata</name>
    <dbReference type="NCBI Taxonomy" id="100452"/>
    <lineage>
        <taxon>Eukaryota</taxon>
        <taxon>Metazoa</taxon>
        <taxon>Spiralia</taxon>
        <taxon>Lophotrochozoa</taxon>
        <taxon>Mollusca</taxon>
        <taxon>Gastropoda</taxon>
        <taxon>Heterobranchia</taxon>
        <taxon>Euthyneura</taxon>
        <taxon>Panpulmonata</taxon>
        <taxon>Eupulmonata</taxon>
        <taxon>Stylommatophora</taxon>
        <taxon>Helicina</taxon>
        <taxon>Helicoidea</taxon>
        <taxon>Geomitridae</taxon>
        <taxon>Candidula</taxon>
    </lineage>
</organism>
<dbReference type="CDD" id="cd00609">
    <property type="entry name" value="AAT_like"/>
    <property type="match status" value="1"/>
</dbReference>
<dbReference type="GO" id="GO:0047536">
    <property type="term" value="F:2-aminoadipate transaminase activity"/>
    <property type="evidence" value="ECO:0007669"/>
    <property type="project" value="TreeGrafter"/>
</dbReference>
<dbReference type="Pfam" id="PF00155">
    <property type="entry name" value="Aminotran_1_2"/>
    <property type="match status" value="1"/>
</dbReference>
<dbReference type="InterPro" id="IPR004839">
    <property type="entry name" value="Aminotransferase_I/II_large"/>
</dbReference>
<name>A0A8S3YZ07_9EUPU</name>
<evidence type="ECO:0000259" key="1">
    <source>
        <dbReference type="Pfam" id="PF00155"/>
    </source>
</evidence>
<dbReference type="PANTHER" id="PTHR42858:SF1">
    <property type="entry name" value="LD15494P"/>
    <property type="match status" value="1"/>
</dbReference>
<dbReference type="PANTHER" id="PTHR42858">
    <property type="entry name" value="AMINOTRANSFERASE"/>
    <property type="match status" value="1"/>
</dbReference>
<dbReference type="Gene3D" id="3.90.1150.10">
    <property type="entry name" value="Aspartate Aminotransferase, domain 1"/>
    <property type="match status" value="1"/>
</dbReference>
<accession>A0A8S3YZ07</accession>
<proteinExistence type="predicted"/>
<protein>
    <recommendedName>
        <fullName evidence="1">Aminotransferase class I/classII large domain-containing protein</fullName>
    </recommendedName>
</protein>
<dbReference type="Gene3D" id="3.40.640.10">
    <property type="entry name" value="Type I PLP-dependent aspartate aminotransferase-like (Major domain)"/>
    <property type="match status" value="1"/>
</dbReference>
<dbReference type="EMBL" id="CAJHNH020001280">
    <property type="protein sequence ID" value="CAG5122413.1"/>
    <property type="molecule type" value="Genomic_DNA"/>
</dbReference>
<dbReference type="SUPFAM" id="SSF53383">
    <property type="entry name" value="PLP-dependent transferases"/>
    <property type="match status" value="1"/>
</dbReference>
<dbReference type="AlphaFoldDB" id="A0A8S3YZ07"/>
<evidence type="ECO:0000313" key="2">
    <source>
        <dbReference type="EMBL" id="CAG5122413.1"/>
    </source>
</evidence>
<evidence type="ECO:0000313" key="3">
    <source>
        <dbReference type="Proteomes" id="UP000678393"/>
    </source>
</evidence>
<comment type="caution">
    <text evidence="2">The sequence shown here is derived from an EMBL/GenBank/DDBJ whole genome shotgun (WGS) entry which is preliminary data.</text>
</comment>
<dbReference type="Proteomes" id="UP000678393">
    <property type="component" value="Unassembled WGS sequence"/>
</dbReference>
<dbReference type="InterPro" id="IPR015424">
    <property type="entry name" value="PyrdxlP-dep_Trfase"/>
</dbReference>
<reference evidence="2" key="1">
    <citation type="submission" date="2021-04" db="EMBL/GenBank/DDBJ databases">
        <authorList>
            <consortium name="Molecular Ecology Group"/>
        </authorList>
    </citation>
    <scope>NUCLEOTIDE SEQUENCE</scope>
</reference>
<dbReference type="InterPro" id="IPR015422">
    <property type="entry name" value="PyrdxlP-dep_Trfase_small"/>
</dbReference>
<dbReference type="OrthoDB" id="7042322at2759"/>
<feature type="domain" description="Aminotransferase class I/classII large" evidence="1">
    <location>
        <begin position="55"/>
        <end position="407"/>
    </location>
</feature>
<sequence length="422" mass="47274">MEKSLKDSSDLTELRILESGPDNISFSPGSPGTETLRSCSGMLRTATLDLLTQDADVDSVFKYGPVGGHKKILHRLSEFLTEEYGSTVDCSDLMLTAGATQGLHMILSLLCQQSCPVFIEDPSYFYGFRMIRDDLCMNLVPVPSDESGINTDILEKLLTTYKPADNTDFSDKRYWAVVYLIPVFGNPTGYTYSEERCEKLIQMARRHDVLIVAEDVYNLLYFTDTSSAPPRLISFDKKTDPDYGRGHVISNGTFSKIFAPSLRLGWIEGPVHLISYLTLSNLSYSGGCFNQYASKLMECVLRSGALQQHVSWLRKTYKKRMDALFAVLDESSSEGLSFHRPEGGFFLWLKLRPDVDAFEFLRFAAKNFGVSFLPGICSSPTGSFRNWARLSISSNSTEDVQEGARRLCLAYQEFIARTAINS</sequence>
<gene>
    <name evidence="2" type="ORF">CUNI_LOCUS7971</name>
</gene>
<dbReference type="GO" id="GO:0030170">
    <property type="term" value="F:pyridoxal phosphate binding"/>
    <property type="evidence" value="ECO:0007669"/>
    <property type="project" value="InterPro"/>
</dbReference>
<dbReference type="InterPro" id="IPR015421">
    <property type="entry name" value="PyrdxlP-dep_Trfase_major"/>
</dbReference>